<sequence length="124" mass="14084">MAWKPDFLAAFLKWIPIRSLPQKGQSHRVTDMLRLPVSVGRCQLGGKNRCRITSPGRQRASCRLKSLVNCGFQLLLHAVSAIHAVLQHRQDCIQLLLIEFMATMDDSHTVPSDQFIQSVCFWNP</sequence>
<organism evidence="1 2">
    <name type="scientific">Pseudomonas aeruginosa</name>
    <dbReference type="NCBI Taxonomy" id="287"/>
    <lineage>
        <taxon>Bacteria</taxon>
        <taxon>Pseudomonadati</taxon>
        <taxon>Pseudomonadota</taxon>
        <taxon>Gammaproteobacteria</taxon>
        <taxon>Pseudomonadales</taxon>
        <taxon>Pseudomonadaceae</taxon>
        <taxon>Pseudomonas</taxon>
    </lineage>
</organism>
<accession>A0A241XSE6</accession>
<name>A0A241XSE6_PSEAI</name>
<proteinExistence type="predicted"/>
<evidence type="ECO:0000313" key="1">
    <source>
        <dbReference type="EMBL" id="OTI63076.1"/>
    </source>
</evidence>
<protein>
    <submittedName>
        <fullName evidence="1">Uncharacterized protein</fullName>
    </submittedName>
</protein>
<evidence type="ECO:0000313" key="2">
    <source>
        <dbReference type="Proteomes" id="UP000194857"/>
    </source>
</evidence>
<comment type="caution">
    <text evidence="1">The sequence shown here is derived from an EMBL/GenBank/DDBJ whole genome shotgun (WGS) entry which is preliminary data.</text>
</comment>
<dbReference type="AlphaFoldDB" id="A0A241XSE6"/>
<gene>
    <name evidence="1" type="ORF">CAZ10_09560</name>
</gene>
<dbReference type="EMBL" id="NFFZ01000004">
    <property type="protein sequence ID" value="OTI63076.1"/>
    <property type="molecule type" value="Genomic_DNA"/>
</dbReference>
<reference evidence="1 2" key="1">
    <citation type="submission" date="2017-05" db="EMBL/GenBank/DDBJ databases">
        <authorList>
            <person name="Song R."/>
            <person name="Chenine A.L."/>
            <person name="Ruprecht R.M."/>
        </authorList>
    </citation>
    <scope>NUCLEOTIDE SEQUENCE [LARGE SCALE GENOMIC DNA]</scope>
    <source>
        <strain evidence="1 2">S567_C10_BS</strain>
    </source>
</reference>
<dbReference type="Proteomes" id="UP000194857">
    <property type="component" value="Unassembled WGS sequence"/>
</dbReference>